<accession>A0ACB9MDI8</accession>
<evidence type="ECO:0000313" key="1">
    <source>
        <dbReference type="EMBL" id="KAI4321825.1"/>
    </source>
</evidence>
<comment type="caution">
    <text evidence="1">The sequence shown here is derived from an EMBL/GenBank/DDBJ whole genome shotgun (WGS) entry which is preliminary data.</text>
</comment>
<evidence type="ECO:0000313" key="2">
    <source>
        <dbReference type="Proteomes" id="UP001057402"/>
    </source>
</evidence>
<name>A0ACB9MDI8_9MYRT</name>
<sequence>MQYGRKAGAATTSSRLGRRGGGGAGGEIIEVQGGHIVRSTGRKDRHSKVCTAKGPRDRRVRLSAPTAIQFYDVQDRLGYDRPSKAVDWLIKNAKAAIDELAQLPVWKPTAATVASSAPTAPNASAAADRETMIDFCQTAPALDPDESSGLGSLSHQHRQLDEIEKQSNDDTPNSSFLPSSLDSDTIADTIKSFFPVGVSADHSSSSSMQLHGYSADLITRTNSQSQDLHLSLQSFQEQPVLLRPHRSQTHEQGHRQVVFTGTPLRHHHHNQLGFDGSSSSSSATSMWLSDHQRFLQWNSSGGDMGISTTAPSGSGCLMFSGSTVASMPTIFGQQGHSFQQRGPLQSSNMASVRAWMDPMTAIATNDHQVTPGISFAMGSYSGYSDITAQIRGQEEETHDGILDRPSSASSDSHSHH</sequence>
<proteinExistence type="predicted"/>
<protein>
    <submittedName>
        <fullName evidence="1">Uncharacterized protein</fullName>
    </submittedName>
</protein>
<dbReference type="Proteomes" id="UP001057402">
    <property type="component" value="Chromosome 10"/>
</dbReference>
<gene>
    <name evidence="1" type="ORF">MLD38_035159</name>
</gene>
<dbReference type="EMBL" id="CM042889">
    <property type="protein sequence ID" value="KAI4321825.1"/>
    <property type="molecule type" value="Genomic_DNA"/>
</dbReference>
<organism evidence="1 2">
    <name type="scientific">Melastoma candidum</name>
    <dbReference type="NCBI Taxonomy" id="119954"/>
    <lineage>
        <taxon>Eukaryota</taxon>
        <taxon>Viridiplantae</taxon>
        <taxon>Streptophyta</taxon>
        <taxon>Embryophyta</taxon>
        <taxon>Tracheophyta</taxon>
        <taxon>Spermatophyta</taxon>
        <taxon>Magnoliopsida</taxon>
        <taxon>eudicotyledons</taxon>
        <taxon>Gunneridae</taxon>
        <taxon>Pentapetalae</taxon>
        <taxon>rosids</taxon>
        <taxon>malvids</taxon>
        <taxon>Myrtales</taxon>
        <taxon>Melastomataceae</taxon>
        <taxon>Melastomatoideae</taxon>
        <taxon>Melastomateae</taxon>
        <taxon>Melastoma</taxon>
    </lineage>
</organism>
<reference evidence="2" key="1">
    <citation type="journal article" date="2023" name="Front. Plant Sci.">
        <title>Chromosomal-level genome assembly of Melastoma candidum provides insights into trichome evolution.</title>
        <authorList>
            <person name="Zhong Y."/>
            <person name="Wu W."/>
            <person name="Sun C."/>
            <person name="Zou P."/>
            <person name="Liu Y."/>
            <person name="Dai S."/>
            <person name="Zhou R."/>
        </authorList>
    </citation>
    <scope>NUCLEOTIDE SEQUENCE [LARGE SCALE GENOMIC DNA]</scope>
</reference>
<keyword evidence="2" id="KW-1185">Reference proteome</keyword>